<evidence type="ECO:0000313" key="4">
    <source>
        <dbReference type="Proteomes" id="UP001628179"/>
    </source>
</evidence>
<evidence type="ECO:0000259" key="2">
    <source>
        <dbReference type="Pfam" id="PF13649"/>
    </source>
</evidence>
<dbReference type="Gene3D" id="3.40.50.150">
    <property type="entry name" value="Vaccinia Virus protein VP39"/>
    <property type="match status" value="1"/>
</dbReference>
<dbReference type="Pfam" id="PF13649">
    <property type="entry name" value="Methyltransf_25"/>
    <property type="match status" value="1"/>
</dbReference>
<accession>A0ABQ0G5P5</accession>
<gene>
    <name evidence="3" type="ORF">MFIFM68171_03296</name>
</gene>
<feature type="domain" description="Methyltransferase" evidence="2">
    <location>
        <begin position="44"/>
        <end position="148"/>
    </location>
</feature>
<evidence type="ECO:0000256" key="1">
    <source>
        <dbReference type="ARBA" id="ARBA00038158"/>
    </source>
</evidence>
<dbReference type="Proteomes" id="UP001628179">
    <property type="component" value="Unassembled WGS sequence"/>
</dbReference>
<dbReference type="RefSeq" id="XP_070914818.1">
    <property type="nucleotide sequence ID" value="XM_071058717.1"/>
</dbReference>
<dbReference type="GeneID" id="98174040"/>
<organism evidence="3 4">
    <name type="scientific">Madurella fahalii</name>
    <dbReference type="NCBI Taxonomy" id="1157608"/>
    <lineage>
        <taxon>Eukaryota</taxon>
        <taxon>Fungi</taxon>
        <taxon>Dikarya</taxon>
        <taxon>Ascomycota</taxon>
        <taxon>Pezizomycotina</taxon>
        <taxon>Sordariomycetes</taxon>
        <taxon>Sordariomycetidae</taxon>
        <taxon>Sordariales</taxon>
        <taxon>Sordariales incertae sedis</taxon>
        <taxon>Madurella</taxon>
    </lineage>
</organism>
<proteinExistence type="inferred from homology"/>
<dbReference type="PANTHER" id="PTHR43591">
    <property type="entry name" value="METHYLTRANSFERASE"/>
    <property type="match status" value="1"/>
</dbReference>
<reference evidence="3 4" key="1">
    <citation type="submission" date="2024-09" db="EMBL/GenBank/DDBJ databases">
        <title>Itraconazole resistance in Madurella fahalii resulting from another homologue of gene encoding cytochrome P450 14-alpha sterol demethylase (CYP51).</title>
        <authorList>
            <person name="Yoshioka I."/>
            <person name="Fahal A.H."/>
            <person name="Kaneko S."/>
            <person name="Yaguchi T."/>
        </authorList>
    </citation>
    <scope>NUCLEOTIDE SEQUENCE [LARGE SCALE GENOMIC DNA]</scope>
    <source>
        <strain evidence="3 4">IFM 68171</strain>
    </source>
</reference>
<sequence length="258" mass="28030">MTTVDKKQYDTVATNYTAVEDLPCAKLEAELIRTALGDCTGAAVLDLGGGSGLHARRAIDAGAATVDVVDISREMLRVGQDIEARLGRQGRIRWLEGDASRKALPRDLAGGGGGYDVVMANWLFDHATSPEDLRAMWENVVANLKPGGRFLGVRVRSIGAEYMKDGKYGATFRDVEEIPGGLKYVCGCLTQPPFEFGCTSMRSTYTLEDDVRRELGLVDFEVIPPEATEVVKSDPDFWADFLKDPNLAVVVARKPTVG</sequence>
<name>A0ABQ0G5P5_9PEZI</name>
<protein>
    <recommendedName>
        <fullName evidence="2">Methyltransferase domain-containing protein</fullName>
    </recommendedName>
</protein>
<keyword evidence="4" id="KW-1185">Reference proteome</keyword>
<dbReference type="InterPro" id="IPR041698">
    <property type="entry name" value="Methyltransf_25"/>
</dbReference>
<dbReference type="SUPFAM" id="SSF53335">
    <property type="entry name" value="S-adenosyl-L-methionine-dependent methyltransferases"/>
    <property type="match status" value="1"/>
</dbReference>
<comment type="similarity">
    <text evidence="1">Belongs to the methyltransferase superfamily. LaeA methyltransferase family.</text>
</comment>
<dbReference type="CDD" id="cd02440">
    <property type="entry name" value="AdoMet_MTases"/>
    <property type="match status" value="1"/>
</dbReference>
<comment type="caution">
    <text evidence="3">The sequence shown here is derived from an EMBL/GenBank/DDBJ whole genome shotgun (WGS) entry which is preliminary data.</text>
</comment>
<dbReference type="InterPro" id="IPR029063">
    <property type="entry name" value="SAM-dependent_MTases_sf"/>
</dbReference>
<dbReference type="EMBL" id="BAAFSV010000002">
    <property type="protein sequence ID" value="GAB1313086.1"/>
    <property type="molecule type" value="Genomic_DNA"/>
</dbReference>
<evidence type="ECO:0000313" key="3">
    <source>
        <dbReference type="EMBL" id="GAB1313086.1"/>
    </source>
</evidence>